<feature type="region of interest" description="Disordered" evidence="1">
    <location>
        <begin position="95"/>
        <end position="155"/>
    </location>
</feature>
<dbReference type="OrthoDB" id="992776at2759"/>
<dbReference type="EMBL" id="DS480397">
    <property type="protein sequence ID" value="EDO17885.1"/>
    <property type="molecule type" value="Genomic_DNA"/>
</dbReference>
<dbReference type="AlphaFoldDB" id="A7TIU3"/>
<dbReference type="GeneID" id="5546138"/>
<sequence>MVNQRSILLHSSDGAQTQIYKSPDVEENNEINNSGVQFDSAQIENDRGRSKRRNGEFRNGSGASLSRSRSRANSRVRDEEFLKWTVLRRDPSMRLRTIRKKNQQGLNKKKHGAEEDDDEEEDEEEEEEEEDDDDDEISDEEQVSDIENENDIDEDITFDLGTKVLPNYCMSINDIMESSKKWISDYLSRPENLRNDNVHIEKMEGGFVKAMELISKKEDSSTSISSSGKEGDSYILYTDLTSESTYALAYVLGALVNNGDTLYVVHWEGNNTHGVTDTRIYDNIFRIRKHVMHLLDCSSAVIDRIDILLISLTHPYPKHLLNEMIHGLKPKTLCCSLSVVLSPSGLQNYVSSIPMLVIRKKLKRPRKKGINE</sequence>
<dbReference type="FunCoup" id="A7TIU3">
    <property type="interactions" value="98"/>
</dbReference>
<accession>A7TIU3</accession>
<dbReference type="PhylomeDB" id="A7TIU3"/>
<reference evidence="2 3" key="1">
    <citation type="journal article" date="2007" name="Proc. Natl. Acad. Sci. U.S.A.">
        <title>Independent sorting-out of thousands of duplicated gene pairs in two yeast species descended from a whole-genome duplication.</title>
        <authorList>
            <person name="Scannell D.R."/>
            <person name="Frank A.C."/>
            <person name="Conant G.C."/>
            <person name="Byrne K.P."/>
            <person name="Woolfit M."/>
            <person name="Wolfe K.H."/>
        </authorList>
    </citation>
    <scope>NUCLEOTIDE SEQUENCE [LARGE SCALE GENOMIC DNA]</scope>
    <source>
        <strain evidence="3">ATCC 22028 / DSM 70294 / BCRC 21397 / CBS 2163 / NBRC 10782 / NRRL Y-8283 / UCD 57-17</strain>
    </source>
</reference>
<dbReference type="KEGG" id="vpo:Kpol_1043p76"/>
<feature type="region of interest" description="Disordered" evidence="1">
    <location>
        <begin position="27"/>
        <end position="72"/>
    </location>
</feature>
<keyword evidence="3" id="KW-1185">Reference proteome</keyword>
<organism evidence="3">
    <name type="scientific">Vanderwaltozyma polyspora (strain ATCC 22028 / DSM 70294 / BCRC 21397 / CBS 2163 / NBRC 10782 / NRRL Y-8283 / UCD 57-17)</name>
    <name type="common">Kluyveromyces polysporus</name>
    <dbReference type="NCBI Taxonomy" id="436907"/>
    <lineage>
        <taxon>Eukaryota</taxon>
        <taxon>Fungi</taxon>
        <taxon>Dikarya</taxon>
        <taxon>Ascomycota</taxon>
        <taxon>Saccharomycotina</taxon>
        <taxon>Saccharomycetes</taxon>
        <taxon>Saccharomycetales</taxon>
        <taxon>Saccharomycetaceae</taxon>
        <taxon>Vanderwaltozyma</taxon>
    </lineage>
</organism>
<feature type="compositionally biased region" description="Polar residues" evidence="1">
    <location>
        <begin position="30"/>
        <end position="43"/>
    </location>
</feature>
<evidence type="ECO:0000313" key="2">
    <source>
        <dbReference type="EMBL" id="EDO17885.1"/>
    </source>
</evidence>
<dbReference type="eggNOG" id="ENOG502QVSA">
    <property type="taxonomic scope" value="Eukaryota"/>
</dbReference>
<dbReference type="RefSeq" id="XP_001645743.1">
    <property type="nucleotide sequence ID" value="XM_001645693.1"/>
</dbReference>
<dbReference type="STRING" id="436907.A7TIU3"/>
<evidence type="ECO:0000256" key="1">
    <source>
        <dbReference type="SAM" id="MobiDB-lite"/>
    </source>
</evidence>
<dbReference type="HOGENOM" id="CLU_044106_0_0_1"/>
<dbReference type="GO" id="GO:0003713">
    <property type="term" value="F:transcription coactivator activity"/>
    <property type="evidence" value="ECO:0007669"/>
    <property type="project" value="EnsemblFungi"/>
</dbReference>
<feature type="compositionally biased region" description="Basic and acidic residues" evidence="1">
    <location>
        <begin position="44"/>
        <end position="56"/>
    </location>
</feature>
<dbReference type="GO" id="GO:0006357">
    <property type="term" value="P:regulation of transcription by RNA polymerase II"/>
    <property type="evidence" value="ECO:0007669"/>
    <property type="project" value="EnsemblFungi"/>
</dbReference>
<protein>
    <recommendedName>
        <fullName evidence="4">Sugar utilization regulatory protein IMP2</fullName>
    </recommendedName>
</protein>
<evidence type="ECO:0008006" key="4">
    <source>
        <dbReference type="Google" id="ProtNLM"/>
    </source>
</evidence>
<name>A7TIU3_VANPO</name>
<dbReference type="Proteomes" id="UP000000267">
    <property type="component" value="Unassembled WGS sequence"/>
</dbReference>
<dbReference type="OMA" id="IVHWEPS"/>
<feature type="compositionally biased region" description="Acidic residues" evidence="1">
    <location>
        <begin position="114"/>
        <end position="155"/>
    </location>
</feature>
<evidence type="ECO:0000313" key="3">
    <source>
        <dbReference type="Proteomes" id="UP000000267"/>
    </source>
</evidence>
<feature type="compositionally biased region" description="Low complexity" evidence="1">
    <location>
        <begin position="58"/>
        <end position="67"/>
    </location>
</feature>
<proteinExistence type="predicted"/>
<feature type="compositionally biased region" description="Basic residues" evidence="1">
    <location>
        <begin position="96"/>
        <end position="111"/>
    </location>
</feature>
<dbReference type="InParanoid" id="A7TIU3"/>
<gene>
    <name evidence="2" type="ORF">Kpol_1043p76</name>
</gene>